<dbReference type="PIRSF" id="PIRSF006221">
    <property type="entry name" value="Ketosamine-3-kinase"/>
    <property type="match status" value="1"/>
</dbReference>
<name>A0A5M3PRJ3_9GAMM</name>
<dbReference type="Gene3D" id="3.90.1200.10">
    <property type="match status" value="1"/>
</dbReference>
<keyword evidence="2" id="KW-0808">Transferase</keyword>
<comment type="caution">
    <text evidence="3">The sequence shown here is derived from an EMBL/GenBank/DDBJ whole genome shotgun (WGS) entry which is preliminary data.</text>
</comment>
<dbReference type="GO" id="GO:0016301">
    <property type="term" value="F:kinase activity"/>
    <property type="evidence" value="ECO:0007669"/>
    <property type="project" value="UniProtKB-UniRule"/>
</dbReference>
<proteinExistence type="inferred from homology"/>
<gene>
    <name evidence="3" type="ORF">MS5N3_30010</name>
</gene>
<dbReference type="AlphaFoldDB" id="A0A5M3PRJ3"/>
<organism evidence="3 4">
    <name type="scientific">Marinobacter salsuginis</name>
    <dbReference type="NCBI Taxonomy" id="418719"/>
    <lineage>
        <taxon>Bacteria</taxon>
        <taxon>Pseudomonadati</taxon>
        <taxon>Pseudomonadota</taxon>
        <taxon>Gammaproteobacteria</taxon>
        <taxon>Pseudomonadales</taxon>
        <taxon>Marinobacteraceae</taxon>
        <taxon>Marinobacter</taxon>
    </lineage>
</organism>
<evidence type="ECO:0000313" key="4">
    <source>
        <dbReference type="Proteomes" id="UP000340077"/>
    </source>
</evidence>
<evidence type="ECO:0000256" key="2">
    <source>
        <dbReference type="PIRNR" id="PIRNR006221"/>
    </source>
</evidence>
<dbReference type="Pfam" id="PF03881">
    <property type="entry name" value="Fructosamin_kin"/>
    <property type="match status" value="1"/>
</dbReference>
<keyword evidence="2 3" id="KW-0418">Kinase</keyword>
<sequence length="257" mass="28661">MANTHLKHNATDYADALICEAEGLERLASALDEAGVTGIGVPRVHRVDENELEITAIQSSGASDRAREVLGEGLARMHALRQKAYGWGRDNYIGLSPQPNRWCDSWGEFFVRERLGYQVSRIRETGQRSRFQSVLDEYGGTLIDWLNVHCEHPSLLHGDLWNGNVLYGADGPWLIDPAVYCGDREADIAMTQMFGGFGEAFYRAYDAHYPRTAVYGTKREVYNLYHYLNHYNLFGGGYLGGCQAGFAVVESVGRGEA</sequence>
<dbReference type="Proteomes" id="UP000340077">
    <property type="component" value="Unassembled WGS sequence"/>
</dbReference>
<reference evidence="3 4" key="1">
    <citation type="journal article" date="2019" name="J. Gen. Appl. Microbiol.">
        <title>Aerobic degradation of cis-dichloroethene by the marine bacterium Marinobacter salsuginis strain 5N-3.</title>
        <authorList>
            <person name="Inoue Y."/>
            <person name="Fukunaga Y."/>
            <person name="Katsumata H."/>
            <person name="Ohji S."/>
            <person name="Hosoyama A."/>
            <person name="Mori K."/>
            <person name="Ando K."/>
        </authorList>
    </citation>
    <scope>NUCLEOTIDE SEQUENCE [LARGE SCALE GENOMIC DNA]</scope>
    <source>
        <strain evidence="3 4">5N-3</strain>
    </source>
</reference>
<dbReference type="InterPro" id="IPR011009">
    <property type="entry name" value="Kinase-like_dom_sf"/>
</dbReference>
<evidence type="ECO:0000256" key="1">
    <source>
        <dbReference type="ARBA" id="ARBA00009460"/>
    </source>
</evidence>
<protein>
    <submittedName>
        <fullName evidence="3">Fructosamine kinase family protein</fullName>
    </submittedName>
</protein>
<dbReference type="SUPFAM" id="SSF56112">
    <property type="entry name" value="Protein kinase-like (PK-like)"/>
    <property type="match status" value="1"/>
</dbReference>
<keyword evidence="4" id="KW-1185">Reference proteome</keyword>
<dbReference type="EMBL" id="BGZH01000003">
    <property type="protein sequence ID" value="GBO85550.1"/>
    <property type="molecule type" value="Genomic_DNA"/>
</dbReference>
<accession>A0A5M3PRJ3</accession>
<dbReference type="InterPro" id="IPR016477">
    <property type="entry name" value="Fructo-/Ketosamine-3-kinase"/>
</dbReference>
<dbReference type="RefSeq" id="WP_069185047.1">
    <property type="nucleotide sequence ID" value="NZ_BGZH01000003.1"/>
</dbReference>
<evidence type="ECO:0000313" key="3">
    <source>
        <dbReference type="EMBL" id="GBO85550.1"/>
    </source>
</evidence>
<dbReference type="PANTHER" id="PTHR12149:SF8">
    <property type="entry name" value="PROTEIN-RIBULOSAMINE 3-KINASE"/>
    <property type="match status" value="1"/>
</dbReference>
<comment type="similarity">
    <text evidence="1 2">Belongs to the fructosamine kinase family.</text>
</comment>
<dbReference type="PANTHER" id="PTHR12149">
    <property type="entry name" value="FRUCTOSAMINE 3 KINASE-RELATED PROTEIN"/>
    <property type="match status" value="1"/>
</dbReference>